<accession>A0ACB0Y9Z8</accession>
<name>A0ACB0Y9Z8_MELEN</name>
<dbReference type="EMBL" id="CAVMJV010000009">
    <property type="protein sequence ID" value="CAK5038770.1"/>
    <property type="molecule type" value="Genomic_DNA"/>
</dbReference>
<evidence type="ECO:0000313" key="1">
    <source>
        <dbReference type="EMBL" id="CAK5038770.1"/>
    </source>
</evidence>
<reference evidence="1" key="1">
    <citation type="submission" date="2023-11" db="EMBL/GenBank/DDBJ databases">
        <authorList>
            <person name="Poullet M."/>
        </authorList>
    </citation>
    <scope>NUCLEOTIDE SEQUENCE</scope>
    <source>
        <strain evidence="1">E1834</strain>
    </source>
</reference>
<comment type="caution">
    <text evidence="1">The sequence shown here is derived from an EMBL/GenBank/DDBJ whole genome shotgun (WGS) entry which is preliminary data.</text>
</comment>
<dbReference type="Proteomes" id="UP001497535">
    <property type="component" value="Unassembled WGS sequence"/>
</dbReference>
<sequence length="118" mass="13634">MTQQHQQQNSANIFEFEAHIAHFKTQLNACFALQRAFANSHGSMIWRQLREHQIRKMTNYGYENKGFLDSAVTFYAHMLYNLGVLAARIQGFAYEIRNNKTFVSGHSDLVKPLLAIVK</sequence>
<protein>
    <submittedName>
        <fullName evidence="1">Uncharacterized protein</fullName>
    </submittedName>
</protein>
<evidence type="ECO:0000313" key="2">
    <source>
        <dbReference type="Proteomes" id="UP001497535"/>
    </source>
</evidence>
<gene>
    <name evidence="1" type="ORF">MENTE1834_LOCUS9727</name>
</gene>
<proteinExistence type="predicted"/>
<keyword evidence="2" id="KW-1185">Reference proteome</keyword>
<organism evidence="1 2">
    <name type="scientific">Meloidogyne enterolobii</name>
    <name type="common">Root-knot nematode worm</name>
    <name type="synonym">Meloidogyne mayaguensis</name>
    <dbReference type="NCBI Taxonomy" id="390850"/>
    <lineage>
        <taxon>Eukaryota</taxon>
        <taxon>Metazoa</taxon>
        <taxon>Ecdysozoa</taxon>
        <taxon>Nematoda</taxon>
        <taxon>Chromadorea</taxon>
        <taxon>Rhabditida</taxon>
        <taxon>Tylenchina</taxon>
        <taxon>Tylenchomorpha</taxon>
        <taxon>Tylenchoidea</taxon>
        <taxon>Meloidogynidae</taxon>
        <taxon>Meloidogyninae</taxon>
        <taxon>Meloidogyne</taxon>
    </lineage>
</organism>